<keyword evidence="3" id="KW-1185">Reference proteome</keyword>
<dbReference type="Proteomes" id="UP000579153">
    <property type="component" value="Unassembled WGS sequence"/>
</dbReference>
<dbReference type="EMBL" id="JACHMB010000001">
    <property type="protein sequence ID" value="MBB5783738.1"/>
    <property type="molecule type" value="Genomic_DNA"/>
</dbReference>
<comment type="caution">
    <text evidence="2">The sequence shown here is derived from an EMBL/GenBank/DDBJ whole genome shotgun (WGS) entry which is preliminary data.</text>
</comment>
<reference evidence="2 3" key="1">
    <citation type="submission" date="2020-08" db="EMBL/GenBank/DDBJ databases">
        <title>Sequencing the genomes of 1000 actinobacteria strains.</title>
        <authorList>
            <person name="Klenk H.-P."/>
        </authorList>
    </citation>
    <scope>NUCLEOTIDE SEQUENCE [LARGE SCALE GENOMIC DNA]</scope>
    <source>
        <strain evidence="2 3">DSM 45507</strain>
    </source>
</reference>
<keyword evidence="1" id="KW-0812">Transmembrane</keyword>
<evidence type="ECO:0000256" key="1">
    <source>
        <dbReference type="SAM" id="Phobius"/>
    </source>
</evidence>
<evidence type="ECO:0000313" key="2">
    <source>
        <dbReference type="EMBL" id="MBB5783738.1"/>
    </source>
</evidence>
<keyword evidence="1" id="KW-1133">Transmembrane helix</keyword>
<evidence type="ECO:0000313" key="3">
    <source>
        <dbReference type="Proteomes" id="UP000579153"/>
    </source>
</evidence>
<dbReference type="AlphaFoldDB" id="A0A7W9GHA0"/>
<name>A0A7W9GHA0_9ACTN</name>
<accession>A0A7W9GHA0</accession>
<sequence length="125" mass="13475">MGTGLWMSMAITGATMLVLACVGLPFLIASWNGRQLLATGIAAQAVIESMADTGVTINGQPLVSFVLGVRTRDGQVHRVTHRQSLPRLPMGMVVPGAVVPVKVDPQRRDRVRIDWASWRPTPYGA</sequence>
<keyword evidence="1" id="KW-0472">Membrane</keyword>
<dbReference type="RefSeq" id="WP_185076795.1">
    <property type="nucleotide sequence ID" value="NZ_JACHMB010000001.1"/>
</dbReference>
<gene>
    <name evidence="2" type="ORF">HD596_010494</name>
</gene>
<proteinExistence type="predicted"/>
<protein>
    <recommendedName>
        <fullName evidence="4">DUF3592 domain-containing protein</fullName>
    </recommendedName>
</protein>
<evidence type="ECO:0008006" key="4">
    <source>
        <dbReference type="Google" id="ProtNLM"/>
    </source>
</evidence>
<organism evidence="2 3">
    <name type="scientific">Nonomuraea jabiensis</name>
    <dbReference type="NCBI Taxonomy" id="882448"/>
    <lineage>
        <taxon>Bacteria</taxon>
        <taxon>Bacillati</taxon>
        <taxon>Actinomycetota</taxon>
        <taxon>Actinomycetes</taxon>
        <taxon>Streptosporangiales</taxon>
        <taxon>Streptosporangiaceae</taxon>
        <taxon>Nonomuraea</taxon>
    </lineage>
</organism>
<feature type="transmembrane region" description="Helical" evidence="1">
    <location>
        <begin position="6"/>
        <end position="28"/>
    </location>
</feature>